<dbReference type="InterPro" id="IPR001610">
    <property type="entry name" value="PAC"/>
</dbReference>
<keyword evidence="5" id="KW-0808">Transferase</keyword>
<dbReference type="SMART" id="SM00065">
    <property type="entry name" value="GAF"/>
    <property type="match status" value="1"/>
</dbReference>
<dbReference type="InterPro" id="IPR050401">
    <property type="entry name" value="Cyclic_nucleotide_synthase"/>
</dbReference>
<dbReference type="InterPro" id="IPR000014">
    <property type="entry name" value="PAS"/>
</dbReference>
<evidence type="ECO:0000313" key="26">
    <source>
        <dbReference type="EMBL" id="MBD2185504.1"/>
    </source>
</evidence>
<keyword evidence="10" id="KW-0067">ATP-binding</keyword>
<sequence>MSATQGLAPKANILVVDDTPGNIKLLTQILSNHGYKVRVSPSGKLALQSSQSNPPDLILLDVNMPEMDGYEVCQNLKESEQTRDIPVIFISALDEAINKVKAFGAGGVDYITKPFEPSEVLARIENQLRLRELQLQLIEQNELLQKHLEARRQTELEIRLLLVTTQAINRHNDIHSALQAVLHLVCITIQWDYGEAWIPSENRSVLECSQGWYSNDPKFLEFRNQSSTVTYAANVGFQGKIWADKQPQWSEDISFAKNLFFLDSQMRDAGLTSAFGVPILLENEVLAIIVFYNKKFTPKNARVIDLVTAVAAQLGSLIQRKKTEEILRITQERYRSIVENAVEGIYQSTPNGRYLSANLALARTYGYDSAEELMTSLQNIEQQLYVDPRRRHDFLAEMEKNHAVLGFEAQVYRKDGKIIWISENARAVRDSKEKLLYYEGTVSDITARKIAEEKTEKLLLNILPKPVADRLQQNQQVIADSFADASVLFADLVGFTNLASQKNPTEIIQLLNQIFSEFDQLSKQHGLEKIKTIGDAYMVVGGVPIPGADRVEAIAEMALDMHAAIVKFNTETRENLRLRIGINIGPVVGGVIGLTKFIYDLWGDTVNVASRMESTGVPGETQVTAAVYDRLKAKFLFQERGTIQIKGKGEMTTYFLTGRK</sequence>
<dbReference type="InterPro" id="IPR001789">
    <property type="entry name" value="Sig_transdc_resp-reg_receiver"/>
</dbReference>
<dbReference type="GO" id="GO:0006171">
    <property type="term" value="P:cAMP biosynthetic process"/>
    <property type="evidence" value="ECO:0007669"/>
    <property type="project" value="UniProtKB-KW"/>
</dbReference>
<dbReference type="PANTHER" id="PTHR11920">
    <property type="entry name" value="GUANYLYL CYCLASE"/>
    <property type="match status" value="1"/>
</dbReference>
<evidence type="ECO:0000256" key="16">
    <source>
        <dbReference type="ARBA" id="ARBA00032597"/>
    </source>
</evidence>
<evidence type="ECO:0000256" key="13">
    <source>
        <dbReference type="ARBA" id="ARBA00022998"/>
    </source>
</evidence>
<keyword evidence="12" id="KW-1133">Transmembrane helix</keyword>
<dbReference type="SUPFAM" id="SSF52172">
    <property type="entry name" value="CheY-like"/>
    <property type="match status" value="1"/>
</dbReference>
<dbReference type="Proteomes" id="UP000641646">
    <property type="component" value="Unassembled WGS sequence"/>
</dbReference>
<protein>
    <recommendedName>
        <fullName evidence="4">Adenylate cyclase</fullName>
        <ecNumber evidence="3">4.6.1.1</ecNumber>
    </recommendedName>
    <alternativeName>
        <fullName evidence="16">ATP pyrophosphate-lyase</fullName>
    </alternativeName>
    <alternativeName>
        <fullName evidence="17">Adenylyl cyclase</fullName>
    </alternativeName>
</protein>
<feature type="domain" description="PAS" evidence="23">
    <location>
        <begin position="330"/>
        <end position="371"/>
    </location>
</feature>
<evidence type="ECO:0000256" key="11">
    <source>
        <dbReference type="ARBA" id="ARBA00022842"/>
    </source>
</evidence>
<dbReference type="InterPro" id="IPR003018">
    <property type="entry name" value="GAF"/>
</dbReference>
<dbReference type="Gene3D" id="3.30.450.20">
    <property type="entry name" value="PAS domain"/>
    <property type="match status" value="1"/>
</dbReference>
<keyword evidence="11" id="KW-0460">Magnesium</keyword>
<evidence type="ECO:0000256" key="9">
    <source>
        <dbReference type="ARBA" id="ARBA00022777"/>
    </source>
</evidence>
<dbReference type="InterPro" id="IPR018297">
    <property type="entry name" value="A/G_cyclase_CS"/>
</dbReference>
<dbReference type="InterPro" id="IPR001054">
    <property type="entry name" value="A/G_cyclase"/>
</dbReference>
<evidence type="ECO:0000256" key="19">
    <source>
        <dbReference type="PROSITE-ProRule" id="PRU00169"/>
    </source>
</evidence>
<dbReference type="NCBIfam" id="TIGR00229">
    <property type="entry name" value="sensory_box"/>
    <property type="match status" value="1"/>
</dbReference>
<keyword evidence="27" id="KW-1185">Reference proteome</keyword>
<dbReference type="SUPFAM" id="SSF55785">
    <property type="entry name" value="PYP-like sensor domain (PAS domain)"/>
    <property type="match status" value="1"/>
</dbReference>
<dbReference type="InterPro" id="IPR000700">
    <property type="entry name" value="PAS-assoc_C"/>
</dbReference>
<evidence type="ECO:0000256" key="17">
    <source>
        <dbReference type="ARBA" id="ARBA00032637"/>
    </source>
</evidence>
<dbReference type="Gene3D" id="3.30.450.40">
    <property type="match status" value="1"/>
</dbReference>
<evidence type="ECO:0000256" key="1">
    <source>
        <dbReference type="ARBA" id="ARBA00001593"/>
    </source>
</evidence>
<gene>
    <name evidence="26" type="ORF">H6G03_31280</name>
</gene>
<keyword evidence="8" id="KW-0547">Nucleotide-binding</keyword>
<dbReference type="PROSITE" id="PS00452">
    <property type="entry name" value="GUANYLATE_CYCLASE_1"/>
    <property type="match status" value="1"/>
</dbReference>
<dbReference type="SUPFAM" id="SSF55073">
    <property type="entry name" value="Nucleotide cyclase"/>
    <property type="match status" value="1"/>
</dbReference>
<evidence type="ECO:0000256" key="7">
    <source>
        <dbReference type="ARBA" id="ARBA00022723"/>
    </source>
</evidence>
<dbReference type="InterPro" id="IPR011006">
    <property type="entry name" value="CheY-like_superfamily"/>
</dbReference>
<dbReference type="EMBL" id="JACJPW010000125">
    <property type="protein sequence ID" value="MBD2185504.1"/>
    <property type="molecule type" value="Genomic_DNA"/>
</dbReference>
<evidence type="ECO:0000259" key="25">
    <source>
        <dbReference type="PROSITE" id="PS50125"/>
    </source>
</evidence>
<keyword evidence="13" id="KW-0115">cAMP biosynthesis</keyword>
<dbReference type="PROSITE" id="PS50112">
    <property type="entry name" value="PAS"/>
    <property type="match status" value="1"/>
</dbReference>
<evidence type="ECO:0000256" key="2">
    <source>
        <dbReference type="ARBA" id="ARBA00004370"/>
    </source>
</evidence>
<accession>A0A926VN30</accession>
<dbReference type="GO" id="GO:0005886">
    <property type="term" value="C:plasma membrane"/>
    <property type="evidence" value="ECO:0007669"/>
    <property type="project" value="UniProtKB-ARBA"/>
</dbReference>
<dbReference type="Pfam" id="PF00211">
    <property type="entry name" value="Guanylate_cyc"/>
    <property type="match status" value="1"/>
</dbReference>
<dbReference type="AlphaFoldDB" id="A0A926VN30"/>
<dbReference type="SMART" id="SM00044">
    <property type="entry name" value="CYCc"/>
    <property type="match status" value="1"/>
</dbReference>
<dbReference type="Pfam" id="PF00072">
    <property type="entry name" value="Response_reg"/>
    <property type="match status" value="1"/>
</dbReference>
<dbReference type="GO" id="GO:0016301">
    <property type="term" value="F:kinase activity"/>
    <property type="evidence" value="ECO:0007669"/>
    <property type="project" value="UniProtKB-KW"/>
</dbReference>
<name>A0A926VN30_9CYAN</name>
<comment type="caution">
    <text evidence="26">The sequence shown here is derived from an EMBL/GenBank/DDBJ whole genome shotgun (WGS) entry which is preliminary data.</text>
</comment>
<dbReference type="SUPFAM" id="SSF55781">
    <property type="entry name" value="GAF domain-like"/>
    <property type="match status" value="1"/>
</dbReference>
<proteinExistence type="inferred from homology"/>
<dbReference type="InterPro" id="IPR029016">
    <property type="entry name" value="GAF-like_dom_sf"/>
</dbReference>
<evidence type="ECO:0000259" key="24">
    <source>
        <dbReference type="PROSITE" id="PS50113"/>
    </source>
</evidence>
<keyword evidence="19" id="KW-0597">Phosphoprotein</keyword>
<evidence type="ECO:0000256" key="20">
    <source>
        <dbReference type="RuleBase" id="RU000405"/>
    </source>
</evidence>
<evidence type="ECO:0000256" key="14">
    <source>
        <dbReference type="ARBA" id="ARBA00023136"/>
    </source>
</evidence>
<evidence type="ECO:0000313" key="27">
    <source>
        <dbReference type="Proteomes" id="UP000641646"/>
    </source>
</evidence>
<reference evidence="26" key="1">
    <citation type="journal article" date="2015" name="ISME J.">
        <title>Draft Genome Sequence of Streptomyces incarnatus NRRL8089, which Produces the Nucleoside Antibiotic Sinefungin.</title>
        <authorList>
            <person name="Oshima K."/>
            <person name="Hattori M."/>
            <person name="Shimizu H."/>
            <person name="Fukuda K."/>
            <person name="Nemoto M."/>
            <person name="Inagaki K."/>
            <person name="Tamura T."/>
        </authorList>
    </citation>
    <scope>NUCLEOTIDE SEQUENCE</scope>
    <source>
        <strain evidence="26">FACHB-1375</strain>
    </source>
</reference>
<evidence type="ECO:0000256" key="8">
    <source>
        <dbReference type="ARBA" id="ARBA00022741"/>
    </source>
</evidence>
<evidence type="ECO:0000256" key="15">
    <source>
        <dbReference type="ARBA" id="ARBA00023239"/>
    </source>
</evidence>
<reference evidence="26" key="2">
    <citation type="submission" date="2020-08" db="EMBL/GenBank/DDBJ databases">
        <authorList>
            <person name="Chen M."/>
            <person name="Teng W."/>
            <person name="Zhao L."/>
            <person name="Hu C."/>
            <person name="Zhou Y."/>
            <person name="Han B."/>
            <person name="Song L."/>
            <person name="Shu W."/>
        </authorList>
    </citation>
    <scope>NUCLEOTIDE SEQUENCE</scope>
    <source>
        <strain evidence="26">FACHB-1375</strain>
    </source>
</reference>
<keyword evidence="9" id="KW-0418">Kinase</keyword>
<keyword evidence="6" id="KW-0812">Transmembrane</keyword>
<comment type="similarity">
    <text evidence="20">Belongs to the adenylyl cyclase class-4/guanylyl cyclase family.</text>
</comment>
<evidence type="ECO:0000256" key="6">
    <source>
        <dbReference type="ARBA" id="ARBA00022692"/>
    </source>
</evidence>
<comment type="catalytic activity">
    <reaction evidence="1">
        <text>ATP = 3',5'-cyclic AMP + diphosphate</text>
        <dbReference type="Rhea" id="RHEA:15389"/>
        <dbReference type="ChEBI" id="CHEBI:30616"/>
        <dbReference type="ChEBI" id="CHEBI:33019"/>
        <dbReference type="ChEBI" id="CHEBI:58165"/>
        <dbReference type="EC" id="4.6.1.1"/>
    </reaction>
</comment>
<dbReference type="CDD" id="cd00130">
    <property type="entry name" value="PAS"/>
    <property type="match status" value="1"/>
</dbReference>
<dbReference type="SMART" id="SM00086">
    <property type="entry name" value="PAC"/>
    <property type="match status" value="1"/>
</dbReference>
<evidence type="ECO:0000259" key="22">
    <source>
        <dbReference type="PROSITE" id="PS50110"/>
    </source>
</evidence>
<dbReference type="SMART" id="SM00448">
    <property type="entry name" value="REC"/>
    <property type="match status" value="1"/>
</dbReference>
<feature type="domain" description="PAC" evidence="24">
    <location>
        <begin position="405"/>
        <end position="457"/>
    </location>
</feature>
<dbReference type="RefSeq" id="WP_190473884.1">
    <property type="nucleotide sequence ID" value="NZ_JACJPW010000125.1"/>
</dbReference>
<dbReference type="Pfam" id="PF13426">
    <property type="entry name" value="PAS_9"/>
    <property type="match status" value="1"/>
</dbReference>
<organism evidence="26 27">
    <name type="scientific">Aerosakkonema funiforme FACHB-1375</name>
    <dbReference type="NCBI Taxonomy" id="2949571"/>
    <lineage>
        <taxon>Bacteria</taxon>
        <taxon>Bacillati</taxon>
        <taxon>Cyanobacteriota</taxon>
        <taxon>Cyanophyceae</taxon>
        <taxon>Oscillatoriophycideae</taxon>
        <taxon>Aerosakkonematales</taxon>
        <taxon>Aerosakkonemataceae</taxon>
        <taxon>Aerosakkonema</taxon>
    </lineage>
</organism>
<dbReference type="CDD" id="cd07302">
    <property type="entry name" value="CHD"/>
    <property type="match status" value="1"/>
</dbReference>
<dbReference type="Gene3D" id="3.40.50.2300">
    <property type="match status" value="1"/>
</dbReference>
<evidence type="ECO:0000256" key="12">
    <source>
        <dbReference type="ARBA" id="ARBA00022989"/>
    </source>
</evidence>
<feature type="domain" description="Response regulatory" evidence="22">
    <location>
        <begin position="12"/>
        <end position="128"/>
    </location>
</feature>
<evidence type="ECO:0000256" key="3">
    <source>
        <dbReference type="ARBA" id="ARBA00012201"/>
    </source>
</evidence>
<evidence type="ECO:0000256" key="21">
    <source>
        <dbReference type="SAM" id="Coils"/>
    </source>
</evidence>
<dbReference type="InterPro" id="IPR029787">
    <property type="entry name" value="Nucleotide_cyclase"/>
</dbReference>
<comment type="subunit">
    <text evidence="18">Homodimer. Can also exist as monomer.</text>
</comment>
<evidence type="ECO:0000256" key="18">
    <source>
        <dbReference type="ARBA" id="ARBA00064436"/>
    </source>
</evidence>
<feature type="modified residue" description="4-aspartylphosphate" evidence="19">
    <location>
        <position position="61"/>
    </location>
</feature>
<dbReference type="Gene3D" id="3.30.70.1230">
    <property type="entry name" value="Nucleotide cyclase"/>
    <property type="match status" value="1"/>
</dbReference>
<evidence type="ECO:0000256" key="4">
    <source>
        <dbReference type="ARBA" id="ARBA00021420"/>
    </source>
</evidence>
<feature type="coiled-coil region" evidence="21">
    <location>
        <begin position="121"/>
        <end position="150"/>
    </location>
</feature>
<dbReference type="PROSITE" id="PS50125">
    <property type="entry name" value="GUANYLATE_CYCLASE_2"/>
    <property type="match status" value="1"/>
</dbReference>
<dbReference type="FunFam" id="3.30.70.1230:FF:000033">
    <property type="entry name" value="Adenylate cyclase"/>
    <property type="match status" value="1"/>
</dbReference>
<dbReference type="GO" id="GO:0004016">
    <property type="term" value="F:adenylate cyclase activity"/>
    <property type="evidence" value="ECO:0007669"/>
    <property type="project" value="UniProtKB-EC"/>
</dbReference>
<keyword evidence="21" id="KW-0175">Coiled coil</keyword>
<feature type="domain" description="Guanylate cyclase" evidence="25">
    <location>
        <begin position="486"/>
        <end position="613"/>
    </location>
</feature>
<evidence type="ECO:0000259" key="23">
    <source>
        <dbReference type="PROSITE" id="PS50112"/>
    </source>
</evidence>
<evidence type="ECO:0000256" key="5">
    <source>
        <dbReference type="ARBA" id="ARBA00022679"/>
    </source>
</evidence>
<dbReference type="GO" id="GO:0046872">
    <property type="term" value="F:metal ion binding"/>
    <property type="evidence" value="ECO:0007669"/>
    <property type="project" value="UniProtKB-KW"/>
</dbReference>
<dbReference type="Pfam" id="PF13185">
    <property type="entry name" value="GAF_2"/>
    <property type="match status" value="1"/>
</dbReference>
<dbReference type="GO" id="GO:0000160">
    <property type="term" value="P:phosphorelay signal transduction system"/>
    <property type="evidence" value="ECO:0007669"/>
    <property type="project" value="InterPro"/>
</dbReference>
<keyword evidence="14" id="KW-0472">Membrane</keyword>
<dbReference type="PROSITE" id="PS50113">
    <property type="entry name" value="PAC"/>
    <property type="match status" value="1"/>
</dbReference>
<comment type="subcellular location">
    <subcellularLocation>
        <location evidence="2">Membrane</location>
    </subcellularLocation>
</comment>
<dbReference type="PROSITE" id="PS50110">
    <property type="entry name" value="RESPONSE_REGULATORY"/>
    <property type="match status" value="1"/>
</dbReference>
<dbReference type="InterPro" id="IPR035965">
    <property type="entry name" value="PAS-like_dom_sf"/>
</dbReference>
<keyword evidence="7" id="KW-0479">Metal-binding</keyword>
<evidence type="ECO:0000256" key="10">
    <source>
        <dbReference type="ARBA" id="ARBA00022840"/>
    </source>
</evidence>
<dbReference type="CDD" id="cd19920">
    <property type="entry name" value="REC_PA4781-like"/>
    <property type="match status" value="1"/>
</dbReference>
<keyword evidence="15 20" id="KW-0456">Lyase</keyword>
<dbReference type="GO" id="GO:0005524">
    <property type="term" value="F:ATP binding"/>
    <property type="evidence" value="ECO:0007669"/>
    <property type="project" value="UniProtKB-KW"/>
</dbReference>
<dbReference type="EC" id="4.6.1.1" evidence="3"/>
<dbReference type="PANTHER" id="PTHR11920:SF335">
    <property type="entry name" value="GUANYLATE CYCLASE"/>
    <property type="match status" value="1"/>
</dbReference>